<evidence type="ECO:0000313" key="1">
    <source>
        <dbReference type="EMBL" id="KAI9913686.1"/>
    </source>
</evidence>
<name>A0ACC0W7K7_9STRA</name>
<sequence length="171" mass="19211">MTSCTENATKQVRWGSVHVLTFRTGYNASAVPQSGGPPVGLVGRPIARLVSFLPSEDEEEEVTLERERPLSDAHPAMMPAETSLSFSCRRRRRNDMWLNPIERARMVMEEYALTMDDIAVICHDVQATLDSRAFSRFDEVAERAWTCAHPDTSPLSHGTFLGATRQKVLLY</sequence>
<reference evidence="1 2" key="1">
    <citation type="journal article" date="2022" name="bioRxiv">
        <title>The genome of the oomycete Peronosclerospora sorghi, a cosmopolitan pathogen of maize and sorghum, is inflated with dispersed pseudogenes.</title>
        <authorList>
            <person name="Fletcher K."/>
            <person name="Martin F."/>
            <person name="Isakeit T."/>
            <person name="Cavanaugh K."/>
            <person name="Magill C."/>
            <person name="Michelmore R."/>
        </authorList>
    </citation>
    <scope>NUCLEOTIDE SEQUENCE [LARGE SCALE GENOMIC DNA]</scope>
    <source>
        <strain evidence="1">P6</strain>
    </source>
</reference>
<gene>
    <name evidence="1" type="ORF">PsorP6_006484</name>
</gene>
<keyword evidence="2" id="KW-1185">Reference proteome</keyword>
<proteinExistence type="predicted"/>
<organism evidence="1 2">
    <name type="scientific">Peronosclerospora sorghi</name>
    <dbReference type="NCBI Taxonomy" id="230839"/>
    <lineage>
        <taxon>Eukaryota</taxon>
        <taxon>Sar</taxon>
        <taxon>Stramenopiles</taxon>
        <taxon>Oomycota</taxon>
        <taxon>Peronosporomycetes</taxon>
        <taxon>Peronosporales</taxon>
        <taxon>Peronosporaceae</taxon>
        <taxon>Peronosclerospora</taxon>
    </lineage>
</organism>
<dbReference type="EMBL" id="CM047583">
    <property type="protein sequence ID" value="KAI9913686.1"/>
    <property type="molecule type" value="Genomic_DNA"/>
</dbReference>
<accession>A0ACC0W7K7</accession>
<evidence type="ECO:0000313" key="2">
    <source>
        <dbReference type="Proteomes" id="UP001163321"/>
    </source>
</evidence>
<dbReference type="Proteomes" id="UP001163321">
    <property type="component" value="Chromosome 4"/>
</dbReference>
<comment type="caution">
    <text evidence="1">The sequence shown here is derived from an EMBL/GenBank/DDBJ whole genome shotgun (WGS) entry which is preliminary data.</text>
</comment>
<protein>
    <submittedName>
        <fullName evidence="1">Uncharacterized protein</fullName>
    </submittedName>
</protein>